<evidence type="ECO:0000313" key="2">
    <source>
        <dbReference type="EMBL" id="CAG6650451.1"/>
    </source>
</evidence>
<feature type="transmembrane region" description="Helical" evidence="1">
    <location>
        <begin position="98"/>
        <end position="119"/>
    </location>
</feature>
<evidence type="ECO:0000256" key="1">
    <source>
        <dbReference type="SAM" id="Phobius"/>
    </source>
</evidence>
<protein>
    <submittedName>
        <fullName evidence="2">Uncharacterized protein</fullName>
    </submittedName>
</protein>
<accession>A0A8D8RGV8</accession>
<keyword evidence="1" id="KW-1133">Transmembrane helix</keyword>
<proteinExistence type="predicted"/>
<feature type="transmembrane region" description="Helical" evidence="1">
    <location>
        <begin position="125"/>
        <end position="144"/>
    </location>
</feature>
<dbReference type="EMBL" id="HBUF01162440">
    <property type="protein sequence ID" value="CAG6650451.1"/>
    <property type="molecule type" value="Transcribed_RNA"/>
</dbReference>
<sequence>MHFEWSEAIVWSGSRRWYTLVPVKISHYFPSFCINFPPLRSLPVYLEHLCRLMRYSKLLSIILLHGCVPLSIHSPRTRLKTKTPTPTFPLPISKSSSLTLYPATYTFQPNIILLHIVLFTPLNSLLLHILLCFLIPLLVPYLSFHPFVSR</sequence>
<reference evidence="2" key="1">
    <citation type="submission" date="2021-05" db="EMBL/GenBank/DDBJ databases">
        <authorList>
            <person name="Alioto T."/>
            <person name="Alioto T."/>
            <person name="Gomez Garrido J."/>
        </authorList>
    </citation>
    <scope>NUCLEOTIDE SEQUENCE</scope>
</reference>
<feature type="transmembrane region" description="Helical" evidence="1">
    <location>
        <begin position="52"/>
        <end position="72"/>
    </location>
</feature>
<organism evidence="2">
    <name type="scientific">Cacopsylla melanoneura</name>
    <dbReference type="NCBI Taxonomy" id="428564"/>
    <lineage>
        <taxon>Eukaryota</taxon>
        <taxon>Metazoa</taxon>
        <taxon>Ecdysozoa</taxon>
        <taxon>Arthropoda</taxon>
        <taxon>Hexapoda</taxon>
        <taxon>Insecta</taxon>
        <taxon>Pterygota</taxon>
        <taxon>Neoptera</taxon>
        <taxon>Paraneoptera</taxon>
        <taxon>Hemiptera</taxon>
        <taxon>Sternorrhyncha</taxon>
        <taxon>Psylloidea</taxon>
        <taxon>Psyllidae</taxon>
        <taxon>Psyllinae</taxon>
        <taxon>Cacopsylla</taxon>
    </lineage>
</organism>
<dbReference type="AlphaFoldDB" id="A0A8D8RGV8"/>
<name>A0A8D8RGV8_9HEMI</name>
<keyword evidence="1" id="KW-0812">Transmembrane</keyword>
<keyword evidence="1" id="KW-0472">Membrane</keyword>